<evidence type="ECO:0000256" key="1">
    <source>
        <dbReference type="SAM" id="MobiDB-lite"/>
    </source>
</evidence>
<proteinExistence type="predicted"/>
<name>A0AAN8IIR9_TRICO</name>
<comment type="caution">
    <text evidence="3">The sequence shown here is derived from an EMBL/GenBank/DDBJ whole genome shotgun (WGS) entry which is preliminary data.</text>
</comment>
<evidence type="ECO:0000256" key="2">
    <source>
        <dbReference type="SAM" id="SignalP"/>
    </source>
</evidence>
<dbReference type="Proteomes" id="UP001331761">
    <property type="component" value="Unassembled WGS sequence"/>
</dbReference>
<evidence type="ECO:0000313" key="4">
    <source>
        <dbReference type="Proteomes" id="UP001331761"/>
    </source>
</evidence>
<keyword evidence="2" id="KW-0732">Signal</keyword>
<dbReference type="AlphaFoldDB" id="A0AAN8IIR9"/>
<feature type="region of interest" description="Disordered" evidence="1">
    <location>
        <begin position="18"/>
        <end position="41"/>
    </location>
</feature>
<dbReference type="EMBL" id="WIXE01013482">
    <property type="protein sequence ID" value="KAK5975076.1"/>
    <property type="molecule type" value="Genomic_DNA"/>
</dbReference>
<protein>
    <submittedName>
        <fullName evidence="3">Uncharacterized protein</fullName>
    </submittedName>
</protein>
<sequence length="94" mass="10728">MYLVLLMCVLDQIQGFSRNQKPTTPFQAPKPEKSPYGDWPPESSRIISQMSEVMFGYNSMELIKIKPDVRTAIANPDWWTSCCTNSTRARVLEG</sequence>
<feature type="signal peptide" evidence="2">
    <location>
        <begin position="1"/>
        <end position="15"/>
    </location>
</feature>
<keyword evidence="4" id="KW-1185">Reference proteome</keyword>
<organism evidence="3 4">
    <name type="scientific">Trichostrongylus colubriformis</name>
    <name type="common">Black scour worm</name>
    <dbReference type="NCBI Taxonomy" id="6319"/>
    <lineage>
        <taxon>Eukaryota</taxon>
        <taxon>Metazoa</taxon>
        <taxon>Ecdysozoa</taxon>
        <taxon>Nematoda</taxon>
        <taxon>Chromadorea</taxon>
        <taxon>Rhabditida</taxon>
        <taxon>Rhabditina</taxon>
        <taxon>Rhabditomorpha</taxon>
        <taxon>Strongyloidea</taxon>
        <taxon>Trichostrongylidae</taxon>
        <taxon>Trichostrongylus</taxon>
    </lineage>
</organism>
<gene>
    <name evidence="3" type="ORF">GCK32_012681</name>
</gene>
<feature type="chain" id="PRO_5042814778" evidence="2">
    <location>
        <begin position="16"/>
        <end position="94"/>
    </location>
</feature>
<evidence type="ECO:0000313" key="3">
    <source>
        <dbReference type="EMBL" id="KAK5975076.1"/>
    </source>
</evidence>
<accession>A0AAN8IIR9</accession>
<reference evidence="3 4" key="1">
    <citation type="submission" date="2019-10" db="EMBL/GenBank/DDBJ databases">
        <title>Assembly and Annotation for the nematode Trichostrongylus colubriformis.</title>
        <authorList>
            <person name="Martin J."/>
        </authorList>
    </citation>
    <scope>NUCLEOTIDE SEQUENCE [LARGE SCALE GENOMIC DNA]</scope>
    <source>
        <strain evidence="3">G859</strain>
        <tissue evidence="3">Whole worm</tissue>
    </source>
</reference>